<dbReference type="PROSITE" id="PS01096">
    <property type="entry name" value="PPIC_PPIASE_1"/>
    <property type="match status" value="1"/>
</dbReference>
<feature type="region of interest" description="Disordered" evidence="2">
    <location>
        <begin position="338"/>
        <end position="365"/>
    </location>
</feature>
<keyword evidence="1" id="KW-0413">Isomerase</keyword>
<feature type="compositionally biased region" description="Basic and acidic residues" evidence="2">
    <location>
        <begin position="338"/>
        <end position="349"/>
    </location>
</feature>
<feature type="signal peptide" evidence="3">
    <location>
        <begin position="1"/>
        <end position="24"/>
    </location>
</feature>
<dbReference type="STRING" id="546269.HMPREF0389_00275"/>
<dbReference type="RefSeq" id="WP_014262030.1">
    <property type="nucleotide sequence ID" value="NC_016630.1"/>
</dbReference>
<sequence>MKKWNKVIASVVSATLLFAGCSIGGDAVASVNGQKIGKDVYEKTLGLYSPSYEMQFGPDIWNTEIESGVTFSQKFQEEILEKMINDEIILQDAAKKELTVSVEEINTQFDELKKSIDSQEQFKSILESNGIDDEFLKEQVKKDMTVKKYYDTLMQENEVKEDEVRKYYDEHIDEFTSSQVKASHILFAKKDFDKNEELSKEEVAKKKELAEKVLGMAKNGQNFADLAMKYSDDTGSAKNGGDLGYFDKNTMVKEFSDAAFSMKQGDISDSIVETEFGFHIIKLFDKKENVEKFEDVKQSIASNLQYQKYESVIDGLKKAAKVKKNEDVIKKVREEFGKKQEEKAKKTDENSETETTEQTDTETKK</sequence>
<keyword evidence="3" id="KW-0732">Signal</keyword>
<evidence type="ECO:0000256" key="1">
    <source>
        <dbReference type="PROSITE-ProRule" id="PRU00278"/>
    </source>
</evidence>
<dbReference type="GO" id="GO:0003755">
    <property type="term" value="F:peptidyl-prolyl cis-trans isomerase activity"/>
    <property type="evidence" value="ECO:0007669"/>
    <property type="project" value="UniProtKB-KW"/>
</dbReference>
<dbReference type="SUPFAM" id="SSF54534">
    <property type="entry name" value="FKBP-like"/>
    <property type="match status" value="1"/>
</dbReference>
<accession>D6GRR9</accession>
<gene>
    <name evidence="5" type="ordered locus">HMPREF0389_00275</name>
</gene>
<evidence type="ECO:0000313" key="5">
    <source>
        <dbReference type="EMBL" id="EFE28360.1"/>
    </source>
</evidence>
<name>D6GRR9_FILAD</name>
<dbReference type="InterPro" id="IPR046357">
    <property type="entry name" value="PPIase_dom_sf"/>
</dbReference>
<evidence type="ECO:0000256" key="2">
    <source>
        <dbReference type="SAM" id="MobiDB-lite"/>
    </source>
</evidence>
<dbReference type="PROSITE" id="PS51257">
    <property type="entry name" value="PROKAR_LIPOPROTEIN"/>
    <property type="match status" value="1"/>
</dbReference>
<dbReference type="InterPro" id="IPR027304">
    <property type="entry name" value="Trigger_fact/SurA_dom_sf"/>
</dbReference>
<dbReference type="PANTHER" id="PTHR47245:SF2">
    <property type="entry name" value="PEPTIDYL-PROLYL CIS-TRANS ISOMERASE HP_0175-RELATED"/>
    <property type="match status" value="1"/>
</dbReference>
<dbReference type="Pfam" id="PF13616">
    <property type="entry name" value="Rotamase_3"/>
    <property type="match status" value="1"/>
</dbReference>
<dbReference type="Gene3D" id="1.10.4030.10">
    <property type="entry name" value="Porin chaperone SurA, peptide-binding domain"/>
    <property type="match status" value="1"/>
</dbReference>
<dbReference type="SUPFAM" id="SSF109998">
    <property type="entry name" value="Triger factor/SurA peptide-binding domain-like"/>
    <property type="match status" value="1"/>
</dbReference>
<dbReference type="EMBL" id="CP002390">
    <property type="protein sequence ID" value="EFE28360.1"/>
    <property type="molecule type" value="Genomic_DNA"/>
</dbReference>
<dbReference type="Pfam" id="PF13624">
    <property type="entry name" value="SurA_N_3"/>
    <property type="match status" value="1"/>
</dbReference>
<dbReference type="eggNOG" id="COG0760">
    <property type="taxonomic scope" value="Bacteria"/>
</dbReference>
<dbReference type="InterPro" id="IPR000297">
    <property type="entry name" value="PPIase_PpiC"/>
</dbReference>
<feature type="compositionally biased region" description="Acidic residues" evidence="2">
    <location>
        <begin position="350"/>
        <end position="365"/>
    </location>
</feature>
<dbReference type="Gene3D" id="3.10.50.40">
    <property type="match status" value="1"/>
</dbReference>
<keyword evidence="6" id="KW-1185">Reference proteome</keyword>
<dbReference type="InterPro" id="IPR050245">
    <property type="entry name" value="PrsA_foldase"/>
</dbReference>
<protein>
    <submittedName>
        <fullName evidence="5">PPIC-type PPIASE domain protein</fullName>
    </submittedName>
</protein>
<feature type="domain" description="PpiC" evidence="4">
    <location>
        <begin position="177"/>
        <end position="285"/>
    </location>
</feature>
<dbReference type="InterPro" id="IPR023058">
    <property type="entry name" value="PPIase_PpiC_CS"/>
</dbReference>
<reference evidence="6" key="1">
    <citation type="submission" date="2010-12" db="EMBL/GenBank/DDBJ databases">
        <title>The genome sequence of Filifactor alocis strain ATCC 35896.</title>
        <authorList>
            <consortium name="The Broad Institute Genome Sequencing Platform"/>
            <person name="Ward D."/>
            <person name="Earl A."/>
            <person name="Feldgarden M."/>
            <person name="Young S.K."/>
            <person name="Gargeya S."/>
            <person name="Zeng Q."/>
            <person name="Alvarado L."/>
            <person name="Berlin A."/>
            <person name="Bochicchio J."/>
            <person name="Chapman S.B."/>
            <person name="Chen Z."/>
            <person name="Freedman E."/>
            <person name="Gellesch M."/>
            <person name="Goldberg J."/>
            <person name="Griggs A."/>
            <person name="Gujja S."/>
            <person name="Heilman E."/>
            <person name="Heiman D."/>
            <person name="Howarth C."/>
            <person name="Mehta T."/>
            <person name="Neiman D."/>
            <person name="Pearson M."/>
            <person name="Roberts A."/>
            <person name="Saif S."/>
            <person name="Shea T."/>
            <person name="Shenoy N."/>
            <person name="Sisk P."/>
            <person name="Stolte C."/>
            <person name="Sykes S."/>
            <person name="White J."/>
            <person name="Yandava C."/>
            <person name="Izard J."/>
            <person name="Blanton J.M."/>
            <person name="Baranova O.V."/>
            <person name="Tanner A.C."/>
            <person name="Dewhirst F.E."/>
            <person name="Haas B."/>
            <person name="Nusbaum C."/>
            <person name="Birren B."/>
        </authorList>
    </citation>
    <scope>NUCLEOTIDE SEQUENCE [LARGE SCALE GENOMIC DNA]</scope>
    <source>
        <strain evidence="6">ATCC 35896 / D40 B5</strain>
    </source>
</reference>
<proteinExistence type="predicted"/>
<evidence type="ECO:0000259" key="4">
    <source>
        <dbReference type="PROSITE" id="PS50198"/>
    </source>
</evidence>
<feature type="chain" id="PRO_5039008951" evidence="3">
    <location>
        <begin position="25"/>
        <end position="365"/>
    </location>
</feature>
<evidence type="ECO:0000313" key="6">
    <source>
        <dbReference type="Proteomes" id="UP000007468"/>
    </source>
</evidence>
<dbReference type="AlphaFoldDB" id="D6GRR9"/>
<keyword evidence="1" id="KW-0697">Rotamase</keyword>
<dbReference type="PROSITE" id="PS50198">
    <property type="entry name" value="PPIC_PPIASE_2"/>
    <property type="match status" value="1"/>
</dbReference>
<dbReference type="Proteomes" id="UP000007468">
    <property type="component" value="Chromosome"/>
</dbReference>
<evidence type="ECO:0000256" key="3">
    <source>
        <dbReference type="SAM" id="SignalP"/>
    </source>
</evidence>
<dbReference type="KEGG" id="faa:HMPREF0389_00275"/>
<dbReference type="PANTHER" id="PTHR47245">
    <property type="entry name" value="PEPTIDYLPROLYL ISOMERASE"/>
    <property type="match status" value="1"/>
</dbReference>
<organism evidence="5 6">
    <name type="scientific">Filifactor alocis (strain ATCC 35896 / CCUG 47790 / D40 B5)</name>
    <name type="common">Fusobacterium alocis</name>
    <dbReference type="NCBI Taxonomy" id="546269"/>
    <lineage>
        <taxon>Bacteria</taxon>
        <taxon>Bacillati</taxon>
        <taxon>Bacillota</taxon>
        <taxon>Clostridia</taxon>
        <taxon>Peptostreptococcales</taxon>
        <taxon>Filifactoraceae</taxon>
        <taxon>Filifactor</taxon>
    </lineage>
</organism>